<feature type="signal peptide" evidence="7">
    <location>
        <begin position="1"/>
        <end position="41"/>
    </location>
</feature>
<dbReference type="Proteomes" id="UP000015105">
    <property type="component" value="Chromosome 7D"/>
</dbReference>
<dbReference type="SUPFAM" id="SSF47699">
    <property type="entry name" value="Bifunctional inhibitor/lipid-transfer protein/seed storage 2S albumin"/>
    <property type="match status" value="2"/>
</dbReference>
<feature type="domain" description="Bifunctional inhibitor/plant lipid transfer protein/seed storage helical" evidence="8">
    <location>
        <begin position="189"/>
        <end position="281"/>
    </location>
</feature>
<evidence type="ECO:0000256" key="7">
    <source>
        <dbReference type="SAM" id="SignalP"/>
    </source>
</evidence>
<reference evidence="9" key="4">
    <citation type="submission" date="2019-03" db="UniProtKB">
        <authorList>
            <consortium name="EnsemblPlants"/>
        </authorList>
    </citation>
    <scope>IDENTIFICATION</scope>
</reference>
<dbReference type="CDD" id="cd00261">
    <property type="entry name" value="AAI_SS"/>
    <property type="match status" value="2"/>
</dbReference>
<protein>
    <recommendedName>
        <fullName evidence="8">Bifunctional inhibitor/plant lipid transfer protein/seed storage helical domain-containing protein</fullName>
    </recommendedName>
</protein>
<evidence type="ECO:0000259" key="8">
    <source>
        <dbReference type="SMART" id="SM00499"/>
    </source>
</evidence>
<evidence type="ECO:0000256" key="6">
    <source>
        <dbReference type="ARBA" id="ARBA00037159"/>
    </source>
</evidence>
<evidence type="ECO:0000256" key="5">
    <source>
        <dbReference type="ARBA" id="ARBA00023784"/>
    </source>
</evidence>
<sequence>MKIPLHQPLDNHNQQTNLRLATMKTMFILALLALAASTAIAQLETICSQGFGQCQHHQQLGQQQLLDQMKPCVAFVQHQCSPVRTPFPQTRGEQHSSCQTVQHQCCRQLVQIPEQARCKAIQSVEEAIIQQQPQQQWNEPQQEAHLKSMRMSLQTLPSMCNIYVPVQCQQQQQLGRQQQQQLQEQLKPCATFLQHQCRPMTVPFPHTPVQKPTSCQNVQSQCCRQLAQIPEQFRCQAIHNVVESIRQQQHHQPQQEVQLEGLRMSLHTLPSMCKIYIPVQCPATTTTPYSITMTASYTDGTC</sequence>
<keyword evidence="2" id="KW-0758">Storage protein</keyword>
<evidence type="ECO:0000313" key="10">
    <source>
        <dbReference type="Proteomes" id="UP000015105"/>
    </source>
</evidence>
<dbReference type="PANTHER" id="PTHR33454:SF11">
    <property type="entry name" value="AVENIN-LIKE B5"/>
    <property type="match status" value="1"/>
</dbReference>
<keyword evidence="3" id="KW-0708">Seed storage protein</keyword>
<dbReference type="GO" id="GO:0045735">
    <property type="term" value="F:nutrient reservoir activity"/>
    <property type="evidence" value="ECO:0007669"/>
    <property type="project" value="UniProtKB-KW"/>
</dbReference>
<dbReference type="InterPro" id="IPR016140">
    <property type="entry name" value="Bifunc_inhib/LTP/seed_store"/>
</dbReference>
<organism evidence="9 10">
    <name type="scientific">Aegilops tauschii subsp. strangulata</name>
    <name type="common">Goatgrass</name>
    <dbReference type="NCBI Taxonomy" id="200361"/>
    <lineage>
        <taxon>Eukaryota</taxon>
        <taxon>Viridiplantae</taxon>
        <taxon>Streptophyta</taxon>
        <taxon>Embryophyta</taxon>
        <taxon>Tracheophyta</taxon>
        <taxon>Spermatophyta</taxon>
        <taxon>Magnoliopsida</taxon>
        <taxon>Liliopsida</taxon>
        <taxon>Poales</taxon>
        <taxon>Poaceae</taxon>
        <taxon>BOP clade</taxon>
        <taxon>Pooideae</taxon>
        <taxon>Triticodae</taxon>
        <taxon>Triticeae</taxon>
        <taxon>Triticinae</taxon>
        <taxon>Aegilops</taxon>
    </lineage>
</organism>
<dbReference type="PRINTS" id="PR00208">
    <property type="entry name" value="GLIADGLUTEN"/>
</dbReference>
<dbReference type="Gene3D" id="1.10.110.10">
    <property type="entry name" value="Plant lipid-transfer and hydrophobic proteins"/>
    <property type="match status" value="2"/>
</dbReference>
<dbReference type="InterPro" id="IPR001954">
    <property type="entry name" value="Glia_glutenin"/>
</dbReference>
<comment type="function">
    <text evidence="6">Seed storage protein. Might be integrated via inter-chain disulfide bonds within the glutenin polymer.</text>
</comment>
<keyword evidence="4" id="KW-1015">Disulfide bond</keyword>
<keyword evidence="1 7" id="KW-0732">Signal</keyword>
<dbReference type="Pfam" id="PF13016">
    <property type="entry name" value="Gliadin"/>
    <property type="match status" value="2"/>
</dbReference>
<reference evidence="9" key="3">
    <citation type="journal article" date="2017" name="Nature">
        <title>Genome sequence of the progenitor of the wheat D genome Aegilops tauschii.</title>
        <authorList>
            <person name="Luo M.C."/>
            <person name="Gu Y.Q."/>
            <person name="Puiu D."/>
            <person name="Wang H."/>
            <person name="Twardziok S.O."/>
            <person name="Deal K.R."/>
            <person name="Huo N."/>
            <person name="Zhu T."/>
            <person name="Wang L."/>
            <person name="Wang Y."/>
            <person name="McGuire P.E."/>
            <person name="Liu S."/>
            <person name="Long H."/>
            <person name="Ramasamy R.K."/>
            <person name="Rodriguez J.C."/>
            <person name="Van S.L."/>
            <person name="Yuan L."/>
            <person name="Wang Z."/>
            <person name="Xia Z."/>
            <person name="Xiao L."/>
            <person name="Anderson O.D."/>
            <person name="Ouyang S."/>
            <person name="Liang Y."/>
            <person name="Zimin A.V."/>
            <person name="Pertea G."/>
            <person name="Qi P."/>
            <person name="Bennetzen J.L."/>
            <person name="Dai X."/>
            <person name="Dawson M.W."/>
            <person name="Muller H.G."/>
            <person name="Kugler K."/>
            <person name="Rivarola-Duarte L."/>
            <person name="Spannagl M."/>
            <person name="Mayer K.F.X."/>
            <person name="Lu F.H."/>
            <person name="Bevan M.W."/>
            <person name="Leroy P."/>
            <person name="Li P."/>
            <person name="You F.M."/>
            <person name="Sun Q."/>
            <person name="Liu Z."/>
            <person name="Lyons E."/>
            <person name="Wicker T."/>
            <person name="Salzberg S.L."/>
            <person name="Devos K.M."/>
            <person name="Dvorak J."/>
        </authorList>
    </citation>
    <scope>NUCLEOTIDE SEQUENCE [LARGE SCALE GENOMIC DNA]</scope>
    <source>
        <strain evidence="9">cv. AL8/78</strain>
    </source>
</reference>
<evidence type="ECO:0000256" key="1">
    <source>
        <dbReference type="ARBA" id="ARBA00022729"/>
    </source>
</evidence>
<dbReference type="EnsemblPlants" id="AET7Gv20077900.1">
    <property type="protein sequence ID" value="AET7Gv20077900.1"/>
    <property type="gene ID" value="AET7Gv20077900"/>
</dbReference>
<feature type="domain" description="Bifunctional inhibitor/plant lipid transfer protein/seed storage helical" evidence="8">
    <location>
        <begin position="72"/>
        <end position="168"/>
    </location>
</feature>
<dbReference type="SMART" id="SM00499">
    <property type="entry name" value="AAI"/>
    <property type="match status" value="2"/>
</dbReference>
<evidence type="ECO:0000256" key="3">
    <source>
        <dbReference type="ARBA" id="ARBA00023129"/>
    </source>
</evidence>
<dbReference type="PRINTS" id="PR00209">
    <property type="entry name" value="GLIADIN"/>
</dbReference>
<dbReference type="InterPro" id="IPR036312">
    <property type="entry name" value="Bifun_inhib/LTP/seed_sf"/>
</dbReference>
<reference evidence="9" key="5">
    <citation type="journal article" date="2021" name="G3 (Bethesda)">
        <title>Aegilops tauschii genome assembly Aet v5.0 features greater sequence contiguity and improved annotation.</title>
        <authorList>
            <person name="Wang L."/>
            <person name="Zhu T."/>
            <person name="Rodriguez J.C."/>
            <person name="Deal K.R."/>
            <person name="Dubcovsky J."/>
            <person name="McGuire P.E."/>
            <person name="Lux T."/>
            <person name="Spannagl M."/>
            <person name="Mayer K.F.X."/>
            <person name="Baldrich P."/>
            <person name="Meyers B.C."/>
            <person name="Huo N."/>
            <person name="Gu Y.Q."/>
            <person name="Zhou H."/>
            <person name="Devos K.M."/>
            <person name="Bennetzen J.L."/>
            <person name="Unver T."/>
            <person name="Budak H."/>
            <person name="Gulick P.J."/>
            <person name="Galiba G."/>
            <person name="Kalapos B."/>
            <person name="Nelson D.R."/>
            <person name="Li P."/>
            <person name="You F.M."/>
            <person name="Luo M.C."/>
            <person name="Dvorak J."/>
        </authorList>
    </citation>
    <scope>NUCLEOTIDE SEQUENCE [LARGE SCALE GENOMIC DNA]</scope>
    <source>
        <strain evidence="9">cv. AL8/78</strain>
    </source>
</reference>
<evidence type="ECO:0000256" key="4">
    <source>
        <dbReference type="ARBA" id="ARBA00023157"/>
    </source>
</evidence>
<name>A0A453QEH4_AEGTS</name>
<feature type="chain" id="PRO_5019096823" description="Bifunctional inhibitor/plant lipid transfer protein/seed storage helical domain-containing protein" evidence="7">
    <location>
        <begin position="42"/>
        <end position="302"/>
    </location>
</feature>
<evidence type="ECO:0000313" key="9">
    <source>
        <dbReference type="EnsemblPlants" id="AET7Gv20077900.1"/>
    </source>
</evidence>
<keyword evidence="10" id="KW-1185">Reference proteome</keyword>
<dbReference type="Gramene" id="AET7Gv20077900.1">
    <property type="protein sequence ID" value="AET7Gv20077900.1"/>
    <property type="gene ID" value="AET7Gv20077900"/>
</dbReference>
<dbReference type="PANTHER" id="PTHR33454">
    <property type="entry name" value="PROLAMIN PPROL 14P"/>
    <property type="match status" value="1"/>
</dbReference>
<reference evidence="10" key="2">
    <citation type="journal article" date="2017" name="Nat. Plants">
        <title>The Aegilops tauschii genome reveals multiple impacts of transposons.</title>
        <authorList>
            <person name="Zhao G."/>
            <person name="Zou C."/>
            <person name="Li K."/>
            <person name="Wang K."/>
            <person name="Li T."/>
            <person name="Gao L."/>
            <person name="Zhang X."/>
            <person name="Wang H."/>
            <person name="Yang Z."/>
            <person name="Liu X."/>
            <person name="Jiang W."/>
            <person name="Mao L."/>
            <person name="Kong X."/>
            <person name="Jiao Y."/>
            <person name="Jia J."/>
        </authorList>
    </citation>
    <scope>NUCLEOTIDE SEQUENCE [LARGE SCALE GENOMIC DNA]</scope>
    <source>
        <strain evidence="10">cv. AL8/78</strain>
    </source>
</reference>
<proteinExistence type="inferred from homology"/>
<dbReference type="AlphaFoldDB" id="A0A453QEH4"/>
<evidence type="ECO:0000256" key="2">
    <source>
        <dbReference type="ARBA" id="ARBA00022761"/>
    </source>
</evidence>
<accession>A0A453QEH4</accession>
<comment type="similarity">
    <text evidence="5">Belongs to the prolamin family.</text>
</comment>
<reference evidence="10" key="1">
    <citation type="journal article" date="2014" name="Science">
        <title>Ancient hybridizations among the ancestral genomes of bread wheat.</title>
        <authorList>
            <consortium name="International Wheat Genome Sequencing Consortium,"/>
            <person name="Marcussen T."/>
            <person name="Sandve S.R."/>
            <person name="Heier L."/>
            <person name="Spannagl M."/>
            <person name="Pfeifer M."/>
            <person name="Jakobsen K.S."/>
            <person name="Wulff B.B."/>
            <person name="Steuernagel B."/>
            <person name="Mayer K.F."/>
            <person name="Olsen O.A."/>
        </authorList>
    </citation>
    <scope>NUCLEOTIDE SEQUENCE [LARGE SCALE GENOMIC DNA]</scope>
    <source>
        <strain evidence="10">cv. AL8/78</strain>
    </source>
</reference>